<protein>
    <submittedName>
        <fullName evidence="4">Uncharacterized protein LOC105229564</fullName>
    </submittedName>
</protein>
<sequence>MKRFNCFSLRSFGIVVAGFDIIVALCTLALCSYYLWTDYVHVSYWPQDDVKILNPLSNLIAIVVDYVLVHNFSNAFYMVLAVTIWVKSLINLVVASILIDGIRKQRLVCIAPWLINTTISIGIEIAVFVFIEIKMNEFEEEIALDRRIVHSVIFGVFMVFNALSLFGIFALYKMLKATVNENRTLQESIVEAAGLYQHVKV</sequence>
<dbReference type="OrthoDB" id="7914534at2759"/>
<evidence type="ECO:0000256" key="1">
    <source>
        <dbReference type="SAM" id="Phobius"/>
    </source>
</evidence>
<dbReference type="GeneID" id="105229564"/>
<dbReference type="KEGG" id="bdr:105229564"/>
<accession>A0A034VX68</accession>
<feature type="transmembrane region" description="Helical" evidence="1">
    <location>
        <begin position="75"/>
        <end position="99"/>
    </location>
</feature>
<feature type="transmembrane region" description="Helical" evidence="1">
    <location>
        <begin position="111"/>
        <end position="131"/>
    </location>
</feature>
<dbReference type="RefSeq" id="XP_011208232.1">
    <property type="nucleotide sequence ID" value="XM_011209930.3"/>
</dbReference>
<dbReference type="OMA" id="PWLINTY"/>
<dbReference type="EMBL" id="GAKP01011913">
    <property type="protein sequence ID" value="JAC47039.1"/>
    <property type="molecule type" value="Transcribed_RNA"/>
</dbReference>
<gene>
    <name evidence="4" type="primary">LOC105229564</name>
</gene>
<keyword evidence="1" id="KW-1133">Transmembrane helix</keyword>
<dbReference type="InterPro" id="IPR031720">
    <property type="entry name" value="DUF4728"/>
</dbReference>
<feature type="transmembrane region" description="Helical" evidence="1">
    <location>
        <begin position="151"/>
        <end position="172"/>
    </location>
</feature>
<evidence type="ECO:0000313" key="4">
    <source>
        <dbReference type="RefSeq" id="XP_011208232.1"/>
    </source>
</evidence>
<reference evidence="2" key="1">
    <citation type="journal article" date="2014" name="BMC Genomics">
        <title>Characterizing the developmental transcriptome of the oriental fruit fly, Bactrocera dorsalis (Diptera: Tephritidae) through comparative genomic analysis with Drosophila melanogaster utilizing modENCODE datasets.</title>
        <authorList>
            <person name="Geib S.M."/>
            <person name="Calla B."/>
            <person name="Hall B."/>
            <person name="Hou S."/>
            <person name="Manoukis N.C."/>
        </authorList>
    </citation>
    <scope>NUCLEOTIDE SEQUENCE</scope>
    <source>
        <strain evidence="2">Punador</strain>
    </source>
</reference>
<dbReference type="Pfam" id="PF15860">
    <property type="entry name" value="DUF4728"/>
    <property type="match status" value="1"/>
</dbReference>
<keyword evidence="1" id="KW-0472">Membrane</keyword>
<evidence type="ECO:0000313" key="2">
    <source>
        <dbReference type="EMBL" id="JAC47039.1"/>
    </source>
</evidence>
<organism evidence="2">
    <name type="scientific">Bactrocera dorsalis</name>
    <name type="common">Oriental fruit fly</name>
    <name type="synonym">Dacus dorsalis</name>
    <dbReference type="NCBI Taxonomy" id="27457"/>
    <lineage>
        <taxon>Eukaryota</taxon>
        <taxon>Metazoa</taxon>
        <taxon>Ecdysozoa</taxon>
        <taxon>Arthropoda</taxon>
        <taxon>Hexapoda</taxon>
        <taxon>Insecta</taxon>
        <taxon>Pterygota</taxon>
        <taxon>Neoptera</taxon>
        <taxon>Endopterygota</taxon>
        <taxon>Diptera</taxon>
        <taxon>Brachycera</taxon>
        <taxon>Muscomorpha</taxon>
        <taxon>Tephritoidea</taxon>
        <taxon>Tephritidae</taxon>
        <taxon>Bactrocera</taxon>
        <taxon>Bactrocera</taxon>
    </lineage>
</organism>
<reference evidence="4" key="2">
    <citation type="submission" date="2025-04" db="UniProtKB">
        <authorList>
            <consortium name="RefSeq"/>
        </authorList>
    </citation>
    <scope>IDENTIFICATION</scope>
    <source>
        <strain evidence="4">Punador</strain>
    </source>
</reference>
<reference evidence="3" key="3">
    <citation type="submission" date="2025-05" db="UniProtKB">
        <authorList>
            <consortium name="RefSeq"/>
        </authorList>
    </citation>
    <scope>NUCLEOTIDE SEQUENCE [LARGE SCALE GENOMIC DNA]</scope>
</reference>
<name>A0A034VX68_BACDO</name>
<dbReference type="Proteomes" id="UP001652620">
    <property type="component" value="Chromosome 2"/>
</dbReference>
<feature type="transmembrane region" description="Helical" evidence="1">
    <location>
        <begin position="12"/>
        <end position="36"/>
    </location>
</feature>
<dbReference type="AlphaFoldDB" id="A0A034VX68"/>
<keyword evidence="3" id="KW-1185">Reference proteome</keyword>
<evidence type="ECO:0000313" key="3">
    <source>
        <dbReference type="Proteomes" id="UP001652620"/>
    </source>
</evidence>
<proteinExistence type="predicted"/>
<keyword evidence="1" id="KW-0812">Transmembrane</keyword>